<sequence length="467" mass="50246">MAPVAPRPRPAGVLWSTRGICVGPLVFDVGMVTDRAVAGLEGLPAAGVLDFVEAAHAARLAAERQILQAAYQWAVLHHPDRLPPGNRRGRERSRRLGGVGTPLITEHAAAAFGARIQTSPYGARRLIADAVDLRLRLPRLWAGVRAGTVRVAHARWVAAATRELSMDEAAWVDGEVFVAADGRLAWSRFALLVEGKVAAAAPELARAREEAAAKERCARMSRVNRHGMATFTIRADAVTIAGIDAAVTAVAEKLRATMPDAALNDRRVTAAALLLNPAAHGQVDEKAGPVQVRAKVYLHLYADSPVARLEGHGPVTVGRVMEMLADGACKVQVTPVLDVAKMAPVDAYEVPARLREAVRLIHPADVFPYAANTTRRMDLDHAVPYAEGGTTSIDNLGPLTRTHHRVKTHAGWEVRHPFPGIVIWRDPYGAHYLVDPTGTRRITTPPAGEEPTRVDVMVSSLLIDHAA</sequence>
<dbReference type="SMART" id="SM00507">
    <property type="entry name" value="HNHc"/>
    <property type="match status" value="1"/>
</dbReference>
<dbReference type="EMBL" id="BAABBB010000018">
    <property type="protein sequence ID" value="GAA3543882.1"/>
    <property type="molecule type" value="Genomic_DNA"/>
</dbReference>
<organism evidence="2 3">
    <name type="scientific">Nocardioides daeguensis</name>
    <dbReference type="NCBI Taxonomy" id="908359"/>
    <lineage>
        <taxon>Bacteria</taxon>
        <taxon>Bacillati</taxon>
        <taxon>Actinomycetota</taxon>
        <taxon>Actinomycetes</taxon>
        <taxon>Propionibacteriales</taxon>
        <taxon>Nocardioidaceae</taxon>
        <taxon>Nocardioides</taxon>
    </lineage>
</organism>
<comment type="caution">
    <text evidence="2">The sequence shown here is derived from an EMBL/GenBank/DDBJ whole genome shotgun (WGS) entry which is preliminary data.</text>
</comment>
<evidence type="ECO:0000313" key="3">
    <source>
        <dbReference type="Proteomes" id="UP001500301"/>
    </source>
</evidence>
<gene>
    <name evidence="2" type="ORF">GCM10022263_33770</name>
</gene>
<evidence type="ECO:0000313" key="2">
    <source>
        <dbReference type="EMBL" id="GAA3543882.1"/>
    </source>
</evidence>
<keyword evidence="3" id="KW-1185">Reference proteome</keyword>
<accession>A0ABP6VZB9</accession>
<evidence type="ECO:0000259" key="1">
    <source>
        <dbReference type="SMART" id="SM00507"/>
    </source>
</evidence>
<dbReference type="InterPro" id="IPR003870">
    <property type="entry name" value="DUF222"/>
</dbReference>
<name>A0ABP6VZB9_9ACTN</name>
<dbReference type="Pfam" id="PF02720">
    <property type="entry name" value="DUF222"/>
    <property type="match status" value="1"/>
</dbReference>
<proteinExistence type="predicted"/>
<dbReference type="CDD" id="cd00085">
    <property type="entry name" value="HNHc"/>
    <property type="match status" value="1"/>
</dbReference>
<dbReference type="InterPro" id="IPR003615">
    <property type="entry name" value="HNH_nuc"/>
</dbReference>
<reference evidence="3" key="1">
    <citation type="journal article" date="2019" name="Int. J. Syst. Evol. Microbiol.">
        <title>The Global Catalogue of Microorganisms (GCM) 10K type strain sequencing project: providing services to taxonomists for standard genome sequencing and annotation.</title>
        <authorList>
            <consortium name="The Broad Institute Genomics Platform"/>
            <consortium name="The Broad Institute Genome Sequencing Center for Infectious Disease"/>
            <person name="Wu L."/>
            <person name="Ma J."/>
        </authorList>
    </citation>
    <scope>NUCLEOTIDE SEQUENCE [LARGE SCALE GENOMIC DNA]</scope>
    <source>
        <strain evidence="3">JCM 17460</strain>
    </source>
</reference>
<dbReference type="Proteomes" id="UP001500301">
    <property type="component" value="Unassembled WGS sequence"/>
</dbReference>
<protein>
    <recommendedName>
        <fullName evidence="1">HNH nuclease domain-containing protein</fullName>
    </recommendedName>
</protein>
<feature type="domain" description="HNH nuclease" evidence="1">
    <location>
        <begin position="353"/>
        <end position="405"/>
    </location>
</feature>